<reference evidence="2 4" key="2">
    <citation type="journal article" date="2013" name="Nature">
        <title>Insights into bilaterian evolution from three spiralian genomes.</title>
        <authorList>
            <person name="Simakov O."/>
            <person name="Marletaz F."/>
            <person name="Cho S.J."/>
            <person name="Edsinger-Gonzales E."/>
            <person name="Havlak P."/>
            <person name="Hellsten U."/>
            <person name="Kuo D.H."/>
            <person name="Larsson T."/>
            <person name="Lv J."/>
            <person name="Arendt D."/>
            <person name="Savage R."/>
            <person name="Osoegawa K."/>
            <person name="de Jong P."/>
            <person name="Grimwood J."/>
            <person name="Chapman J.A."/>
            <person name="Shapiro H."/>
            <person name="Aerts A."/>
            <person name="Otillar R.P."/>
            <person name="Terry A.Y."/>
            <person name="Boore J.L."/>
            <person name="Grigoriev I.V."/>
            <person name="Lindberg D.R."/>
            <person name="Seaver E.C."/>
            <person name="Weisblat D.A."/>
            <person name="Putnam N.H."/>
            <person name="Rokhsar D.S."/>
        </authorList>
    </citation>
    <scope>NUCLEOTIDE SEQUENCE</scope>
    <source>
        <strain evidence="2 4">I ESC-2004</strain>
    </source>
</reference>
<dbReference type="AlphaFoldDB" id="R7V1F7"/>
<evidence type="ECO:0000313" key="3">
    <source>
        <dbReference type="EnsemblMetazoa" id="CapteP193333"/>
    </source>
</evidence>
<reference evidence="3" key="3">
    <citation type="submission" date="2015-06" db="UniProtKB">
        <authorList>
            <consortium name="EnsemblMetazoa"/>
        </authorList>
    </citation>
    <scope>IDENTIFICATION</scope>
</reference>
<reference evidence="4" key="1">
    <citation type="submission" date="2012-12" db="EMBL/GenBank/DDBJ databases">
        <authorList>
            <person name="Hellsten U."/>
            <person name="Grimwood J."/>
            <person name="Chapman J.A."/>
            <person name="Shapiro H."/>
            <person name="Aerts A."/>
            <person name="Otillar R.P."/>
            <person name="Terry A.Y."/>
            <person name="Boore J.L."/>
            <person name="Simakov O."/>
            <person name="Marletaz F."/>
            <person name="Cho S.-J."/>
            <person name="Edsinger-Gonzales E."/>
            <person name="Havlak P."/>
            <person name="Kuo D.-H."/>
            <person name="Larsson T."/>
            <person name="Lv J."/>
            <person name="Arendt D."/>
            <person name="Savage R."/>
            <person name="Osoegawa K."/>
            <person name="de Jong P."/>
            <person name="Lindberg D.R."/>
            <person name="Seaver E.C."/>
            <person name="Weisblat D.A."/>
            <person name="Putnam N.H."/>
            <person name="Grigoriev I.V."/>
            <person name="Rokhsar D.S."/>
        </authorList>
    </citation>
    <scope>NUCLEOTIDE SEQUENCE</scope>
    <source>
        <strain evidence="4">I ESC-2004</strain>
    </source>
</reference>
<gene>
    <name evidence="2" type="ORF">CAPTEDRAFT_193333</name>
</gene>
<sequence length="194" mass="22095">MGILNDKGTMKPNTGFARWLLQTALWIAMLEAASQDKFKRYGNISIDPSARRMPLDSGRMRSAMECLAIVVEQLDGSVECMIYNVPYRNKYFVPTPRTHYYHKHPIHEALKVLQWGTMIPDHGIVGMPFNQQSYTGKTRAECRQLCEAATTMMCLSIDTHISNACQLSEYYKDLSGGAFMPYGGYQYQDRVCVE</sequence>
<dbReference type="EMBL" id="KB297742">
    <property type="protein sequence ID" value="ELU10037.1"/>
    <property type="molecule type" value="Genomic_DNA"/>
</dbReference>
<organism evidence="2">
    <name type="scientific">Capitella teleta</name>
    <name type="common">Polychaete worm</name>
    <dbReference type="NCBI Taxonomy" id="283909"/>
    <lineage>
        <taxon>Eukaryota</taxon>
        <taxon>Metazoa</taxon>
        <taxon>Spiralia</taxon>
        <taxon>Lophotrochozoa</taxon>
        <taxon>Annelida</taxon>
        <taxon>Polychaeta</taxon>
        <taxon>Sedentaria</taxon>
        <taxon>Scolecida</taxon>
        <taxon>Capitellidae</taxon>
        <taxon>Capitella</taxon>
    </lineage>
</organism>
<evidence type="ECO:0000256" key="1">
    <source>
        <dbReference type="SAM" id="SignalP"/>
    </source>
</evidence>
<evidence type="ECO:0008006" key="5">
    <source>
        <dbReference type="Google" id="ProtNLM"/>
    </source>
</evidence>
<evidence type="ECO:0000313" key="2">
    <source>
        <dbReference type="EMBL" id="ELU10037.1"/>
    </source>
</evidence>
<dbReference type="Proteomes" id="UP000014760">
    <property type="component" value="Unassembled WGS sequence"/>
</dbReference>
<protein>
    <recommendedName>
        <fullName evidence="5">Apple domain-containing protein</fullName>
    </recommendedName>
</protein>
<name>R7V1F7_CAPTE</name>
<dbReference type="EnsemblMetazoa" id="CapteT193333">
    <property type="protein sequence ID" value="CapteP193333"/>
    <property type="gene ID" value="CapteG193333"/>
</dbReference>
<accession>R7V1F7</accession>
<evidence type="ECO:0000313" key="4">
    <source>
        <dbReference type="Proteomes" id="UP000014760"/>
    </source>
</evidence>
<dbReference type="HOGENOM" id="CLU_1403656_0_0_1"/>
<dbReference type="EMBL" id="AMQN01000952">
    <property type="status" value="NOT_ANNOTATED_CDS"/>
    <property type="molecule type" value="Genomic_DNA"/>
</dbReference>
<feature type="chain" id="PRO_5008788601" description="Apple domain-containing protein" evidence="1">
    <location>
        <begin position="36"/>
        <end position="194"/>
    </location>
</feature>
<keyword evidence="4" id="KW-1185">Reference proteome</keyword>
<keyword evidence="1" id="KW-0732">Signal</keyword>
<proteinExistence type="predicted"/>
<feature type="signal peptide" evidence="1">
    <location>
        <begin position="1"/>
        <end position="35"/>
    </location>
</feature>